<dbReference type="EMBL" id="ACVN02000200">
    <property type="protein sequence ID" value="ERK54942.1"/>
    <property type="molecule type" value="Genomic_DNA"/>
</dbReference>
<evidence type="ECO:0000256" key="1">
    <source>
        <dbReference type="SAM" id="SignalP"/>
    </source>
</evidence>
<gene>
    <name evidence="2" type="ORF">HMPREF0682_1698</name>
</gene>
<dbReference type="OrthoDB" id="5142801at2"/>
<evidence type="ECO:0000313" key="3">
    <source>
        <dbReference type="Proteomes" id="UP000017052"/>
    </source>
</evidence>
<proteinExistence type="predicted"/>
<organism evidence="2 3">
    <name type="scientific">Propionibacterium acidifaciens F0233</name>
    <dbReference type="NCBI Taxonomy" id="553198"/>
    <lineage>
        <taxon>Bacteria</taxon>
        <taxon>Bacillati</taxon>
        <taxon>Actinomycetota</taxon>
        <taxon>Actinomycetes</taxon>
        <taxon>Propionibacteriales</taxon>
        <taxon>Propionibacteriaceae</taxon>
        <taxon>Propionibacterium</taxon>
    </lineage>
</organism>
<sequence length="501" mass="51018">MTPPHTLARAGIALAAIALALPAPVAAAQAEPDASGTASDTASCTASALDASTLNLSLTTSSGAAATSYHGGQSYLANLIGPVEPSCVGDHLDITVPPAFDVTGDRSYPIQSIDGSARVATMDVTTVGDVTTARVTFNQTGVDMAATGELTLRAYLAVSLDNTVAPGQVVQTDWDVNGVRTPISVNVTRCENCDALPTSLDTWLYSDAGNQAGADTLRIHAVSQQPAVGQAGATSPTTSTFTMTDTLEAGSGQRHDCGTPLHWSWYTSRDQNGNPSDLTSGTVGTDESEVMNVTETSCSDTVRSYTATVTTPAGDDGTYTPVATRVRLPIVIDDLNGSYSATLTGDQDGTALPSRRASVRASNGGGRLISDAVSIDAKDADGHDADTAADAADLTSANGAARLVLTVRNTGEEQLQNVRIDDSVDTGDATVSNLTCAFPDGTTGTVWSGPFEVGGEFTCTADLSGVTAGSEHADTATVTANGVTSGNEVSGLNGYHARVTG</sequence>
<accession>U2RWE6</accession>
<dbReference type="AlphaFoldDB" id="U2RWE6"/>
<dbReference type="RefSeq" id="WP_021797741.1">
    <property type="nucleotide sequence ID" value="NZ_ACVN02000200.1"/>
</dbReference>
<keyword evidence="3" id="KW-1185">Reference proteome</keyword>
<evidence type="ECO:0000313" key="2">
    <source>
        <dbReference type="EMBL" id="ERK54942.1"/>
    </source>
</evidence>
<reference evidence="2" key="1">
    <citation type="submission" date="2013-08" db="EMBL/GenBank/DDBJ databases">
        <authorList>
            <person name="Durkin A.S."/>
            <person name="Haft D.R."/>
            <person name="McCorrison J."/>
            <person name="Torralba M."/>
            <person name="Gillis M."/>
            <person name="Haft D.H."/>
            <person name="Methe B."/>
            <person name="Sutton G."/>
            <person name="Nelson K.E."/>
        </authorList>
    </citation>
    <scope>NUCLEOTIDE SEQUENCE [LARGE SCALE GENOMIC DNA]</scope>
    <source>
        <strain evidence="2">F0233</strain>
    </source>
</reference>
<protein>
    <recommendedName>
        <fullName evidence="4">Ig-like domain-containing protein</fullName>
    </recommendedName>
</protein>
<keyword evidence="1" id="KW-0732">Signal</keyword>
<name>U2RWE6_9ACTN</name>
<evidence type="ECO:0008006" key="4">
    <source>
        <dbReference type="Google" id="ProtNLM"/>
    </source>
</evidence>
<feature type="chain" id="PRO_5004634193" description="Ig-like domain-containing protein" evidence="1">
    <location>
        <begin position="28"/>
        <end position="501"/>
    </location>
</feature>
<feature type="signal peptide" evidence="1">
    <location>
        <begin position="1"/>
        <end position="27"/>
    </location>
</feature>
<dbReference type="Proteomes" id="UP000017052">
    <property type="component" value="Unassembled WGS sequence"/>
</dbReference>
<dbReference type="GeneID" id="95360061"/>
<comment type="caution">
    <text evidence="2">The sequence shown here is derived from an EMBL/GenBank/DDBJ whole genome shotgun (WGS) entry which is preliminary data.</text>
</comment>